<sequence length="523" mass="57467">MHDLIFTRRDLLAAGAAAGLVSIAGVRFAAAAGAERKTLRIGMSGFPAAIEPALYNSTAARRVIPQIFDPLISFDQSAKMALRPALAERWERVDNTALRLFLRKGVTFHDGSPFTARDVAFSLSPDHLLGPGRAGKTVGMQTLETIDRVEIVDDHTAIVHAKGDDALLEKRLASWSSEIVGSRAFEAAGSWDKWTAAPIGTGPYRVVSQTLDVNVVLDSFDDYWGGKPPYAGIEYRIIPELASRINALSAGEIDFITDLTPDMFAGIDGQQDLEVAGGPVQNIRTLAIDTTGPILSKVAVRRALSLALDRKALVQALWQDRLPLPNGFQLSSFADGYIEDFPALAYDPDLARKLLAESGYNGETITYRLLNNYYPNQVAGAQIMLEMWRSVGLNVEIQMMENSAQLVQKPINAIYDNSTTAIFPDLLAHAWRLLGPKGELPKLEMWQDKEFFALGEKLKVTADTKARRPILNRMLEIIDRDDPPCVILHVSGQFYGKRKEIAWAAGQTLDLNFGPSNAAYQQN</sequence>
<dbReference type="Gene3D" id="3.90.76.10">
    <property type="entry name" value="Dipeptide-binding Protein, Domain 1"/>
    <property type="match status" value="1"/>
</dbReference>
<name>A0A3A5K1G0_9HYPH</name>
<comment type="similarity">
    <text evidence="2">Belongs to the bacterial solute-binding protein 5 family.</text>
</comment>
<evidence type="ECO:0000256" key="2">
    <source>
        <dbReference type="ARBA" id="ARBA00005695"/>
    </source>
</evidence>
<accession>A0A3A5K1G0</accession>
<dbReference type="PIRSF" id="PIRSF002741">
    <property type="entry name" value="MppA"/>
    <property type="match status" value="1"/>
</dbReference>
<reference evidence="5 6" key="1">
    <citation type="submission" date="2018-09" db="EMBL/GenBank/DDBJ databases">
        <title>Mesorhizobium carmichaelinearum sp. nov. isolated from Carmichaelinea spp. root nodules in New Zealand.</title>
        <authorList>
            <person name="De Meyer S.E."/>
        </authorList>
    </citation>
    <scope>NUCLEOTIDE SEQUENCE [LARGE SCALE GENOMIC DNA]</scope>
    <source>
        <strain evidence="5 6">ICMP19557</strain>
    </source>
</reference>
<dbReference type="GO" id="GO:0030288">
    <property type="term" value="C:outer membrane-bounded periplasmic space"/>
    <property type="evidence" value="ECO:0007669"/>
    <property type="project" value="UniProtKB-ARBA"/>
</dbReference>
<dbReference type="InterPro" id="IPR030678">
    <property type="entry name" value="Peptide/Ni-bd"/>
</dbReference>
<dbReference type="PROSITE" id="PS51318">
    <property type="entry name" value="TAT"/>
    <property type="match status" value="1"/>
</dbReference>
<protein>
    <submittedName>
        <fullName evidence="5">Oligopeptide ABC transporter substrate-binding protein</fullName>
    </submittedName>
</protein>
<keyword evidence="3" id="KW-0732">Signal</keyword>
<evidence type="ECO:0000256" key="3">
    <source>
        <dbReference type="ARBA" id="ARBA00022729"/>
    </source>
</evidence>
<dbReference type="OrthoDB" id="9803988at2"/>
<evidence type="ECO:0000313" key="6">
    <source>
        <dbReference type="Proteomes" id="UP000272706"/>
    </source>
</evidence>
<dbReference type="GO" id="GO:1904680">
    <property type="term" value="F:peptide transmembrane transporter activity"/>
    <property type="evidence" value="ECO:0007669"/>
    <property type="project" value="TreeGrafter"/>
</dbReference>
<dbReference type="RefSeq" id="WP_120019095.1">
    <property type="nucleotide sequence ID" value="NZ_QZWZ01000071.1"/>
</dbReference>
<dbReference type="PANTHER" id="PTHR30290:SF38">
    <property type="entry name" value="D,D-DIPEPTIDE-BINDING PERIPLASMIC PROTEIN DDPA-RELATED"/>
    <property type="match status" value="1"/>
</dbReference>
<evidence type="ECO:0000313" key="5">
    <source>
        <dbReference type="EMBL" id="RJT26313.1"/>
    </source>
</evidence>
<dbReference type="GO" id="GO:0043190">
    <property type="term" value="C:ATP-binding cassette (ABC) transporter complex"/>
    <property type="evidence" value="ECO:0007669"/>
    <property type="project" value="InterPro"/>
</dbReference>
<dbReference type="Gene3D" id="3.40.190.10">
    <property type="entry name" value="Periplasmic binding protein-like II"/>
    <property type="match status" value="1"/>
</dbReference>
<organism evidence="5 6">
    <name type="scientific">Mesorhizobium waimense</name>
    <dbReference type="NCBI Taxonomy" id="1300307"/>
    <lineage>
        <taxon>Bacteria</taxon>
        <taxon>Pseudomonadati</taxon>
        <taxon>Pseudomonadota</taxon>
        <taxon>Alphaproteobacteria</taxon>
        <taxon>Hyphomicrobiales</taxon>
        <taxon>Phyllobacteriaceae</taxon>
        <taxon>Mesorhizobium</taxon>
    </lineage>
</organism>
<proteinExistence type="inferred from homology"/>
<dbReference type="EMBL" id="QZWZ01000071">
    <property type="protein sequence ID" value="RJT26313.1"/>
    <property type="molecule type" value="Genomic_DNA"/>
</dbReference>
<evidence type="ECO:0000256" key="1">
    <source>
        <dbReference type="ARBA" id="ARBA00004418"/>
    </source>
</evidence>
<dbReference type="InterPro" id="IPR006311">
    <property type="entry name" value="TAT_signal"/>
</dbReference>
<keyword evidence="6" id="KW-1185">Reference proteome</keyword>
<evidence type="ECO:0000259" key="4">
    <source>
        <dbReference type="Pfam" id="PF00496"/>
    </source>
</evidence>
<dbReference type="PANTHER" id="PTHR30290">
    <property type="entry name" value="PERIPLASMIC BINDING COMPONENT OF ABC TRANSPORTER"/>
    <property type="match status" value="1"/>
</dbReference>
<comment type="caution">
    <text evidence="5">The sequence shown here is derived from an EMBL/GenBank/DDBJ whole genome shotgun (WGS) entry which is preliminary data.</text>
</comment>
<dbReference type="GO" id="GO:0015833">
    <property type="term" value="P:peptide transport"/>
    <property type="evidence" value="ECO:0007669"/>
    <property type="project" value="TreeGrafter"/>
</dbReference>
<gene>
    <name evidence="5" type="ORF">D3227_37320</name>
</gene>
<feature type="domain" description="Solute-binding protein family 5" evidence="4">
    <location>
        <begin position="82"/>
        <end position="425"/>
    </location>
</feature>
<dbReference type="Proteomes" id="UP000272706">
    <property type="component" value="Unassembled WGS sequence"/>
</dbReference>
<dbReference type="SUPFAM" id="SSF53850">
    <property type="entry name" value="Periplasmic binding protein-like II"/>
    <property type="match status" value="1"/>
</dbReference>
<dbReference type="Pfam" id="PF00496">
    <property type="entry name" value="SBP_bac_5"/>
    <property type="match status" value="1"/>
</dbReference>
<dbReference type="Gene3D" id="3.10.105.10">
    <property type="entry name" value="Dipeptide-binding Protein, Domain 3"/>
    <property type="match status" value="1"/>
</dbReference>
<dbReference type="InterPro" id="IPR039424">
    <property type="entry name" value="SBP_5"/>
</dbReference>
<dbReference type="InterPro" id="IPR000914">
    <property type="entry name" value="SBP_5_dom"/>
</dbReference>
<dbReference type="AlphaFoldDB" id="A0A3A5K1G0"/>
<comment type="subcellular location">
    <subcellularLocation>
        <location evidence="1">Periplasm</location>
    </subcellularLocation>
</comment>